<dbReference type="KEGG" id="vg:40088068"/>
<accession>A0A2L0UZB9</accession>
<reference evidence="1 2" key="1">
    <citation type="submission" date="2017-06" db="EMBL/GenBank/DDBJ databases">
        <authorList>
            <person name="Kim H.J."/>
            <person name="Triplett B.A."/>
        </authorList>
    </citation>
    <scope>NUCLEOTIDE SEQUENCE [LARGE SCALE GENOMIC DNA]</scope>
</reference>
<dbReference type="Proteomes" id="UP000223025">
    <property type="component" value="Segment"/>
</dbReference>
<sequence>MGGRAFDGTQRINREDIYPTLNYLGKIIDVDNYYLRTSLLGSGGKKPTSGDIDVNMDERKFDLDEIASRLQAALPEDNIWVQAGNHRIFTKLPIRGDETRGFVQCDLMFGNYAWQVFGYFSDGGKHKGLFRTNLIRAMVADRVDSLVFEDGELIARAGPVFNSDTGVEWICKHREWKRNGQGRKKRMDVITEEAYSQLYEPVHFPMKMNNDPKWVMNWLIPEATESAFYNFDSLWAALNKYQKDRLPEIAKLYWDRITNVKEEIPDDIRIKVQRAMQ</sequence>
<keyword evidence="2" id="KW-1185">Reference proteome</keyword>
<evidence type="ECO:0000313" key="2">
    <source>
        <dbReference type="Proteomes" id="UP000223025"/>
    </source>
</evidence>
<dbReference type="RefSeq" id="YP_009611730.1">
    <property type="nucleotide sequence ID" value="NC_042013.1"/>
</dbReference>
<organism evidence="1 2">
    <name type="scientific">Agrobacterium phage Atu_ph07</name>
    <dbReference type="NCBI Taxonomy" id="2024264"/>
    <lineage>
        <taxon>Viruses</taxon>
        <taxon>Duplodnaviria</taxon>
        <taxon>Heunggongvirae</taxon>
        <taxon>Uroviricota</taxon>
        <taxon>Caudoviricetes</taxon>
        <taxon>Polybotosvirus</taxon>
        <taxon>Polybotosvirus Atuph07</taxon>
    </lineage>
</organism>
<name>A0A2L0UZB9_9CAUD</name>
<dbReference type="GeneID" id="40088068"/>
<protein>
    <submittedName>
        <fullName evidence="1">Uncharacterized protein</fullName>
    </submittedName>
</protein>
<dbReference type="EMBL" id="MF403008">
    <property type="protein sequence ID" value="AUZ94877.1"/>
    <property type="molecule type" value="Genomic_DNA"/>
</dbReference>
<evidence type="ECO:0000313" key="1">
    <source>
        <dbReference type="EMBL" id="AUZ94877.1"/>
    </source>
</evidence>
<proteinExistence type="predicted"/>